<dbReference type="CDD" id="cd20757">
    <property type="entry name" value="capping_2-OMTase_Rotavirus"/>
    <property type="match status" value="1"/>
</dbReference>
<dbReference type="HAMAP" id="MF_04124">
    <property type="entry name" value="Rota_VP3"/>
    <property type="match status" value="1"/>
</dbReference>
<dbReference type="GO" id="GO:0003723">
    <property type="term" value="F:RNA binding"/>
    <property type="evidence" value="ECO:0007669"/>
    <property type="project" value="UniProtKB-KW"/>
</dbReference>
<evidence type="ECO:0000256" key="8">
    <source>
        <dbReference type="ARBA" id="ARBA00022884"/>
    </source>
</evidence>
<keyword evidence="7" id="KW-0946">Virion</keyword>
<keyword evidence="9" id="KW-0506">mRNA capping</keyword>
<keyword evidence="5" id="KW-0548">Nucleotidyltransferase</keyword>
<dbReference type="Proteomes" id="UP000223197">
    <property type="component" value="Genome"/>
</dbReference>
<feature type="domain" description="NS2A-like" evidence="12">
    <location>
        <begin position="720"/>
        <end position="813"/>
    </location>
</feature>
<keyword evidence="4" id="KW-0949">S-adenosyl-L-methionine</keyword>
<evidence type="ECO:0000256" key="5">
    <source>
        <dbReference type="ARBA" id="ARBA00022695"/>
    </source>
</evidence>
<dbReference type="PROSITE" id="PS51589">
    <property type="entry name" value="SAM_MT56_VP3"/>
    <property type="match status" value="1"/>
</dbReference>
<keyword evidence="3" id="KW-0808">Transferase</keyword>
<accession>A0A0K0LAQ6</accession>
<protein>
    <submittedName>
        <fullName evidence="13">VP3</fullName>
    </submittedName>
</protein>
<keyword evidence="6" id="KW-0547">Nucleotide-binding</keyword>
<keyword evidence="10" id="KW-0342">GTP-binding</keyword>
<evidence type="ECO:0000259" key="12">
    <source>
        <dbReference type="Pfam" id="PF05213"/>
    </source>
</evidence>
<name>A0A0K0LAQ6_9REOV</name>
<keyword evidence="11" id="KW-0511">Multifunctional enzyme</keyword>
<dbReference type="InterPro" id="IPR039573">
    <property type="entry name" value="NS2A-like"/>
</dbReference>
<dbReference type="Pfam" id="PF06929">
    <property type="entry name" value="Rotavirus_VP3"/>
    <property type="match status" value="1"/>
</dbReference>
<dbReference type="GO" id="GO:0019013">
    <property type="term" value="C:viral nucleocapsid"/>
    <property type="evidence" value="ECO:0007669"/>
    <property type="project" value="InterPro"/>
</dbReference>
<evidence type="ECO:0000256" key="7">
    <source>
        <dbReference type="ARBA" id="ARBA00022844"/>
    </source>
</evidence>
<evidence type="ECO:0000256" key="6">
    <source>
        <dbReference type="ARBA" id="ARBA00022741"/>
    </source>
</evidence>
<keyword evidence="8" id="KW-0694">RNA-binding</keyword>
<gene>
    <name evidence="13" type="primary">VP3</name>
</gene>
<evidence type="ECO:0000256" key="3">
    <source>
        <dbReference type="ARBA" id="ARBA00022679"/>
    </source>
</evidence>
<organism evidence="13 14">
    <name type="scientific">Rotavirus A</name>
    <dbReference type="NCBI Taxonomy" id="28875"/>
    <lineage>
        <taxon>Viruses</taxon>
        <taxon>Riboviria</taxon>
        <taxon>Orthornavirae</taxon>
        <taxon>Duplornaviricota</taxon>
        <taxon>Resentoviricetes</taxon>
        <taxon>Reovirales</taxon>
        <taxon>Sedoreoviridae</taxon>
        <taxon>Rotavirus</taxon>
        <taxon>Rotavirus alphagastroenteritidis</taxon>
    </lineage>
</organism>
<dbReference type="InterPro" id="IPR011181">
    <property type="entry name" value="VP3_Rotav"/>
</dbReference>
<evidence type="ECO:0000256" key="11">
    <source>
        <dbReference type="ARBA" id="ARBA00023268"/>
    </source>
</evidence>
<dbReference type="PIRSF" id="PIRSF004015">
    <property type="entry name" value="LigT_rotavirus"/>
    <property type="match status" value="1"/>
</dbReference>
<feature type="non-terminal residue" evidence="13">
    <location>
        <position position="1"/>
    </location>
</feature>
<evidence type="ECO:0000256" key="1">
    <source>
        <dbReference type="ARBA" id="ARBA00022603"/>
    </source>
</evidence>
<reference evidence="14" key="1">
    <citation type="submission" date="2014-07" db="EMBL/GenBank/DDBJ databases">
        <title>Viral metagenomic analysis of the feces of chickens with Runting-Stunting Syndrome.</title>
        <authorList>
            <person name="Kim H."/>
            <person name="Choi J."/>
            <person name="Lee H."/>
            <person name="Kwon Y."/>
        </authorList>
    </citation>
    <scope>NUCLEOTIDE SEQUENCE [LARGE SCALE GENOMIC DNA]</scope>
</reference>
<dbReference type="EMBL" id="KM254180">
    <property type="protein sequence ID" value="AIW53339.1"/>
    <property type="molecule type" value="Genomic_RNA"/>
</dbReference>
<dbReference type="GO" id="GO:0016779">
    <property type="term" value="F:nucleotidyltransferase activity"/>
    <property type="evidence" value="ECO:0007669"/>
    <property type="project" value="UniProtKB-KW"/>
</dbReference>
<keyword evidence="2" id="KW-0507">mRNA processing</keyword>
<evidence type="ECO:0000256" key="9">
    <source>
        <dbReference type="ARBA" id="ARBA00023042"/>
    </source>
</evidence>
<keyword evidence="1" id="KW-0489">Methyltransferase</keyword>
<dbReference type="GO" id="GO:0005525">
    <property type="term" value="F:GTP binding"/>
    <property type="evidence" value="ECO:0007669"/>
    <property type="project" value="UniProtKB-KW"/>
</dbReference>
<evidence type="ECO:0000256" key="4">
    <source>
        <dbReference type="ARBA" id="ARBA00022691"/>
    </source>
</evidence>
<dbReference type="GO" id="GO:0004482">
    <property type="term" value="F:mRNA 5'-cap (guanine-N7-)-methyltransferase activity"/>
    <property type="evidence" value="ECO:0007669"/>
    <property type="project" value="InterPro"/>
</dbReference>
<proteinExistence type="inferred from homology"/>
<evidence type="ECO:0000256" key="2">
    <source>
        <dbReference type="ARBA" id="ARBA00022664"/>
    </source>
</evidence>
<evidence type="ECO:0000313" key="14">
    <source>
        <dbReference type="Proteomes" id="UP000223197"/>
    </source>
</evidence>
<evidence type="ECO:0000256" key="10">
    <source>
        <dbReference type="ARBA" id="ARBA00023134"/>
    </source>
</evidence>
<sequence length="838" mass="98690">VRLTLSGVDMKVIALRRDLVSSYADTQVYKHDESKDYYENAYLISNLTSHNVLYVNYYIQVLDILNRSGVVSVIATSFEELNLLIKSNYTYDYCRNILYLHDYSYYTLNELRTDQFWLTTTNINDYLPPGWKLTYVGYLGIKTRGHYTYSFTCQNTATDDDIIYDYIYSDEIDFLPFLLQALNKRLTSALDYHRLSNRVLRELLYLSVPNNAINIGPRNESMFTLLKYPNITNYPANEMYVSALIKLPQEKWVGAENTQFDVGQFKNMCNVLSTIYTYYSKYHDYPKIYMVGSAPSYWIKDVLEIYKFTFETWDPLDTPYSTNHHFELFSLTDVDKLTDNSILYIDIRTDRNGMDWKQWRTKVEEETKLNLDMMYRYLSKGRNRVCCCKITAMDIELPISATLLHFPTTKIRSECYILCTKESLLDKKRFVPKGSFYAFINNNKTDNVFFGPEYKLKPTNKFVVALYSLSNENNDRDKMLLFLKRQKTGVITLRVNNTFDYAYRLQFKQTYDYLYLPTDIMRDDTIVTSYDGYAAMHSLSCSLEAKAIGNNHLFISFSDKNYYNIDLYCNHMGISRRSHSIRFSESATTLSGYMFRDLTNGKFNLINTNVENVVSGHVYNALIYFRYNYRFDLLRWINLHAMDKVSILGGKYYEHAPPELLYACQSAFTFAKLQNDLTLIEYVKSVQDFIHDKYKMTYADDPNYYISIEFVDLPYRSEVKRPHLTGGLLLIDDVEISTVIEILRSVKEDIFVLELTTQYTYMLTDSHYVANVSGYLQFYYKLYMMFYRRNITFGQSRMYIPHITLAKVKKNAIRIDSSRILVKSIFLSQMCTDVEYRI</sequence>
<evidence type="ECO:0000313" key="13">
    <source>
        <dbReference type="EMBL" id="AIW53339.1"/>
    </source>
</evidence>
<dbReference type="Pfam" id="PF05213">
    <property type="entry name" value="Corona_NS2A"/>
    <property type="match status" value="1"/>
</dbReference>
<dbReference type="GO" id="GO:0016032">
    <property type="term" value="P:viral process"/>
    <property type="evidence" value="ECO:0007669"/>
    <property type="project" value="InterPro"/>
</dbReference>